<sequence length="881" mass="98994">MKNDYYFAINNTVPRISKRPKQSIVFCRKVDTSNQIKKNHLYQMIIQKIRQVVGRQFHFVTGGKIPSRSGSAGRQSRRGVAFAFQLQPFSVLFVNRDCVFQPPPGPVEFAGRRPFLYGRRVRSLASEIFQPSRERLSPAGRGQSSAAGVGRRWKKLGLFYIVVGFLRFGHLAHTVSLFLLPDWSVFKFAALPPHVLQRHCDPLWPFGSPPDRHHATTTSTSNKHHRRHQPSLYYLLSLSLDSGLDLKALQDFLLQRLLLCTSRHALICCDPDGATQSSKPFPIEDHFCVSMPEQQWNDDDSGANLEQTLNQLIKSTLPDQWRVYMMSTRSLAPTTSMNVLIRSTWADACLCPLELLSLIGGGGGGDQQHLVQSSVKIEPKIFFTVPCAFGMLTSFILAIACATQDMLNGPINLLTSMVTSVHPVWNDLIEFRGLPSLESRGENPTKWKLTWTKITSLDQVLRLCKILRCSIQELLLSVLAGALRRHFRSRGIRHPPALVISMPIDIGKQHSHPRPHHQQQQQQQNKADEMRQNCDKCVVVPLKLPVDVDGAVPRVWKTQEALNSTLDSSFPQAATFFLNTISTVLPASLAHRCARMLYKSSEGLVSFLQVEKNYHLCGRNLNTLLLFPVVGELSGWAKRKFACTLTHLNSEIYVSLNVDPRHFQEPKQLVGYMQNEIHHLLAQMGARLLNLSELSYLPCFLRNARLNSPPTPASSVCRAVAPPVTSCSSSTAVVDGDKVEISMEVVSTGKRRKKSKKVSVGELERLLGEVQNDLHSIKTSHFPDRSSYISRLDQLERKMALFQRGLSNVVNKATALPEEENGDSFKLKALVSVYNNEHLSTSDKDQDSAAGDHRIRPLRKKSRRLSSPTRINAMLSHHHVL</sequence>
<keyword evidence="3" id="KW-0808">Transferase</keyword>
<accession>A0ABR3KB75</accession>
<keyword evidence="2" id="KW-0812">Transmembrane</keyword>
<evidence type="ECO:0000313" key="4">
    <source>
        <dbReference type="Proteomes" id="UP001558632"/>
    </source>
</evidence>
<dbReference type="EMBL" id="JBEUSY010000412">
    <property type="protein sequence ID" value="KAL1234301.1"/>
    <property type="molecule type" value="Genomic_DNA"/>
</dbReference>
<evidence type="ECO:0000256" key="1">
    <source>
        <dbReference type="SAM" id="MobiDB-lite"/>
    </source>
</evidence>
<dbReference type="Proteomes" id="UP001558632">
    <property type="component" value="Unassembled WGS sequence"/>
</dbReference>
<organism evidence="3 4">
    <name type="scientific">Trichinella spiralis</name>
    <name type="common">Trichina worm</name>
    <dbReference type="NCBI Taxonomy" id="6334"/>
    <lineage>
        <taxon>Eukaryota</taxon>
        <taxon>Metazoa</taxon>
        <taxon>Ecdysozoa</taxon>
        <taxon>Nematoda</taxon>
        <taxon>Enoplea</taxon>
        <taxon>Dorylaimia</taxon>
        <taxon>Trichinellida</taxon>
        <taxon>Trichinellidae</taxon>
        <taxon>Trichinella</taxon>
    </lineage>
</organism>
<keyword evidence="3" id="KW-0012">Acyltransferase</keyword>
<evidence type="ECO:0000256" key="2">
    <source>
        <dbReference type="SAM" id="Phobius"/>
    </source>
</evidence>
<comment type="caution">
    <text evidence="3">The sequence shown here is derived from an EMBL/GenBank/DDBJ whole genome shotgun (WGS) entry which is preliminary data.</text>
</comment>
<feature type="compositionally biased region" description="Basic and acidic residues" evidence="1">
    <location>
        <begin position="840"/>
        <end position="855"/>
    </location>
</feature>
<keyword evidence="2" id="KW-1133">Transmembrane helix</keyword>
<keyword evidence="4" id="KW-1185">Reference proteome</keyword>
<feature type="region of interest" description="Disordered" evidence="1">
    <location>
        <begin position="509"/>
        <end position="528"/>
    </location>
</feature>
<proteinExistence type="predicted"/>
<name>A0ABR3KB75_TRISP</name>
<feature type="transmembrane region" description="Helical" evidence="2">
    <location>
        <begin position="158"/>
        <end position="180"/>
    </location>
</feature>
<feature type="region of interest" description="Disordered" evidence="1">
    <location>
        <begin position="840"/>
        <end position="881"/>
    </location>
</feature>
<dbReference type="GO" id="GO:0016746">
    <property type="term" value="F:acyltransferase activity"/>
    <property type="evidence" value="ECO:0007669"/>
    <property type="project" value="UniProtKB-KW"/>
</dbReference>
<keyword evidence="2" id="KW-0472">Membrane</keyword>
<reference evidence="3 4" key="1">
    <citation type="submission" date="2024-07" db="EMBL/GenBank/DDBJ databases">
        <title>Enhanced genomic and transcriptomic resources for Trichinella pseudospiralis and T. spiralis underpin the discovery of pronounced molecular differences between stages and species.</title>
        <authorList>
            <person name="Pasi K.K."/>
            <person name="La Rosa G."/>
            <person name="Gomez-Morales M.A."/>
            <person name="Tosini F."/>
            <person name="Sumanam S."/>
            <person name="Young N.D."/>
            <person name="Chang B.C."/>
            <person name="Robin G.B."/>
        </authorList>
    </citation>
    <scope>NUCLEOTIDE SEQUENCE [LARGE SCALE GENOMIC DNA]</scope>
    <source>
        <strain evidence="3">ISS534</strain>
    </source>
</reference>
<protein>
    <submittedName>
        <fullName evidence="3">Glycerol-3-phosphate acyltransferase</fullName>
    </submittedName>
</protein>
<gene>
    <name evidence="3" type="ORF">TSPI_09263</name>
</gene>
<evidence type="ECO:0000313" key="3">
    <source>
        <dbReference type="EMBL" id="KAL1234301.1"/>
    </source>
</evidence>